<feature type="transmembrane region" description="Helical" evidence="2">
    <location>
        <begin position="252"/>
        <end position="277"/>
    </location>
</feature>
<evidence type="ECO:0000256" key="2">
    <source>
        <dbReference type="SAM" id="Phobius"/>
    </source>
</evidence>
<keyword evidence="2" id="KW-0812">Transmembrane</keyword>
<keyword evidence="2" id="KW-1133">Transmembrane helix</keyword>
<dbReference type="Proteomes" id="UP000693981">
    <property type="component" value="Unassembled WGS sequence"/>
</dbReference>
<feature type="domain" description="CSC1/OSCA1-like cytosolic" evidence="3">
    <location>
        <begin position="143"/>
        <end position="212"/>
    </location>
</feature>
<dbReference type="EMBL" id="JAGDFL010000213">
    <property type="protein sequence ID" value="KAG7395315.1"/>
    <property type="molecule type" value="Genomic_DNA"/>
</dbReference>
<feature type="compositionally biased region" description="Basic and acidic residues" evidence="1">
    <location>
        <begin position="133"/>
        <end position="162"/>
    </location>
</feature>
<dbReference type="InterPro" id="IPR027815">
    <property type="entry name" value="CSC1/OSCA1-like_cyt"/>
</dbReference>
<keyword evidence="5" id="KW-1185">Reference proteome</keyword>
<sequence>MTTQEDAAAANANPSGTLKTSLSIYFSILGAGLLLFELLRRRFRRAYNSRLEEEALYSSSFDGKHHTQMQLAAQVEEQERDMGSFDDGHHVQLRDFKEFRKHSYEMDSNETPLLGQRSPAEQEQQLRNNLGGDSEHDRMDEKKARRREREMSQEEREQVRKEHPIRVMRQSAFISFTSLMSAQVAQQTLQSKDPVCMAVTPAPHASDINWDNIGLRYRTRALGALVSLLISGIIVLFWTIPTAFVASLSTKAPAPVIAVVVLVVIVLVFNYFVITLYPPVAKYLPLMQCVRLDSERGLHDAKAPQFFFLDNVYRQPAMNEKAPIRADYRMLINNYGEDTMLSPEIYTPEDQHLFSSVV</sequence>
<gene>
    <name evidence="4" type="ORF">PHYBOEH_003936</name>
</gene>
<dbReference type="OrthoDB" id="1689567at2759"/>
<feature type="compositionally biased region" description="Polar residues" evidence="1">
    <location>
        <begin position="119"/>
        <end position="128"/>
    </location>
</feature>
<dbReference type="AlphaFoldDB" id="A0A8T1WPF2"/>
<dbReference type="PANTHER" id="PTHR13018:SF5">
    <property type="entry name" value="RE44586P"/>
    <property type="match status" value="1"/>
</dbReference>
<accession>A0A8T1WPF2</accession>
<dbReference type="PANTHER" id="PTHR13018">
    <property type="entry name" value="PROBABLE MEMBRANE PROTEIN DUF221-RELATED"/>
    <property type="match status" value="1"/>
</dbReference>
<keyword evidence="2" id="KW-0472">Membrane</keyword>
<proteinExistence type="predicted"/>
<name>A0A8T1WPF2_9STRA</name>
<feature type="transmembrane region" description="Helical" evidence="2">
    <location>
        <begin position="22"/>
        <end position="39"/>
    </location>
</feature>
<evidence type="ECO:0000259" key="3">
    <source>
        <dbReference type="Pfam" id="PF14703"/>
    </source>
</evidence>
<protein>
    <recommendedName>
        <fullName evidence="3">CSC1/OSCA1-like cytosolic domain-containing protein</fullName>
    </recommendedName>
</protein>
<feature type="region of interest" description="Disordered" evidence="1">
    <location>
        <begin position="108"/>
        <end position="162"/>
    </location>
</feature>
<comment type="caution">
    <text evidence="4">The sequence shown here is derived from an EMBL/GenBank/DDBJ whole genome shotgun (WGS) entry which is preliminary data.</text>
</comment>
<feature type="transmembrane region" description="Helical" evidence="2">
    <location>
        <begin position="221"/>
        <end position="240"/>
    </location>
</feature>
<evidence type="ECO:0000313" key="5">
    <source>
        <dbReference type="Proteomes" id="UP000693981"/>
    </source>
</evidence>
<dbReference type="GO" id="GO:0005886">
    <property type="term" value="C:plasma membrane"/>
    <property type="evidence" value="ECO:0007669"/>
    <property type="project" value="TreeGrafter"/>
</dbReference>
<reference evidence="4" key="1">
    <citation type="submission" date="2021-02" db="EMBL/GenBank/DDBJ databases">
        <authorList>
            <person name="Palmer J.M."/>
        </authorList>
    </citation>
    <scope>NUCLEOTIDE SEQUENCE</scope>
    <source>
        <strain evidence="4">SCRP23</strain>
    </source>
</reference>
<dbReference type="InterPro" id="IPR045122">
    <property type="entry name" value="Csc1-like"/>
</dbReference>
<dbReference type="Pfam" id="PF14703">
    <property type="entry name" value="PHM7_cyt"/>
    <property type="match status" value="1"/>
</dbReference>
<evidence type="ECO:0000256" key="1">
    <source>
        <dbReference type="SAM" id="MobiDB-lite"/>
    </source>
</evidence>
<dbReference type="GO" id="GO:0005227">
    <property type="term" value="F:calcium-activated cation channel activity"/>
    <property type="evidence" value="ECO:0007669"/>
    <property type="project" value="InterPro"/>
</dbReference>
<organism evidence="4 5">
    <name type="scientific">Phytophthora boehmeriae</name>
    <dbReference type="NCBI Taxonomy" id="109152"/>
    <lineage>
        <taxon>Eukaryota</taxon>
        <taxon>Sar</taxon>
        <taxon>Stramenopiles</taxon>
        <taxon>Oomycota</taxon>
        <taxon>Peronosporomycetes</taxon>
        <taxon>Peronosporales</taxon>
        <taxon>Peronosporaceae</taxon>
        <taxon>Phytophthora</taxon>
    </lineage>
</organism>
<evidence type="ECO:0000313" key="4">
    <source>
        <dbReference type="EMBL" id="KAG7395315.1"/>
    </source>
</evidence>